<dbReference type="Pfam" id="PF23562">
    <property type="entry name" value="AMP-binding_C_3"/>
    <property type="match status" value="1"/>
</dbReference>
<dbReference type="SUPFAM" id="SSF47336">
    <property type="entry name" value="ACP-like"/>
    <property type="match status" value="1"/>
</dbReference>
<proteinExistence type="predicted"/>
<dbReference type="InterPro" id="IPR051414">
    <property type="entry name" value="Adenylate-forming_Reductase"/>
</dbReference>
<reference evidence="4 5" key="1">
    <citation type="journal article" date="2023" name="G3 (Bethesda)">
        <title>A chromosome-level genome assembly of Zasmidium syzygii isolated from banana leaves.</title>
        <authorList>
            <person name="van Westerhoven A.C."/>
            <person name="Mehrabi R."/>
            <person name="Talebi R."/>
            <person name="Steentjes M.B.F."/>
            <person name="Corcolon B."/>
            <person name="Chong P.A."/>
            <person name="Kema G.H.J."/>
            <person name="Seidl M.F."/>
        </authorList>
    </citation>
    <scope>NUCLEOTIDE SEQUENCE [LARGE SCALE GENOMIC DNA]</scope>
    <source>
        <strain evidence="4 5">P124</strain>
    </source>
</reference>
<accession>A0ABR0E3Z6</accession>
<evidence type="ECO:0000313" key="5">
    <source>
        <dbReference type="Proteomes" id="UP001305779"/>
    </source>
</evidence>
<dbReference type="PANTHER" id="PTHR43439">
    <property type="entry name" value="PHENYLACETATE-COENZYME A LIGASE"/>
    <property type="match status" value="1"/>
</dbReference>
<dbReference type="Pfam" id="PF07993">
    <property type="entry name" value="NAD_binding_4"/>
    <property type="match status" value="1"/>
</dbReference>
<feature type="domain" description="Thioester reductase (TE)" evidence="3">
    <location>
        <begin position="241"/>
        <end position="485"/>
    </location>
</feature>
<evidence type="ECO:0000256" key="2">
    <source>
        <dbReference type="ARBA" id="ARBA00022553"/>
    </source>
</evidence>
<dbReference type="EMBL" id="JAXOVC010000010">
    <property type="protein sequence ID" value="KAK4496129.1"/>
    <property type="molecule type" value="Genomic_DNA"/>
</dbReference>
<name>A0ABR0E3Z6_ZASCE</name>
<keyword evidence="1" id="KW-0596">Phosphopantetheine</keyword>
<comment type="caution">
    <text evidence="4">The sequence shown here is derived from an EMBL/GenBank/DDBJ whole genome shotgun (WGS) entry which is preliminary data.</text>
</comment>
<evidence type="ECO:0000259" key="3">
    <source>
        <dbReference type="Pfam" id="PF07993"/>
    </source>
</evidence>
<protein>
    <recommendedName>
        <fullName evidence="3">Thioester reductase (TE) domain-containing protein</fullName>
    </recommendedName>
</protein>
<dbReference type="InterPro" id="IPR036291">
    <property type="entry name" value="NAD(P)-bd_dom_sf"/>
</dbReference>
<dbReference type="InterPro" id="IPR013120">
    <property type="entry name" value="FAR_NAD-bd"/>
</dbReference>
<gene>
    <name evidence="4" type="ORF">PRZ48_012108</name>
</gene>
<keyword evidence="5" id="KW-1185">Reference proteome</keyword>
<dbReference type="PANTHER" id="PTHR43439:SF2">
    <property type="entry name" value="ENZYME, PUTATIVE (JCVI)-RELATED"/>
    <property type="match status" value="1"/>
</dbReference>
<dbReference type="Gene3D" id="3.40.50.720">
    <property type="entry name" value="NAD(P)-binding Rossmann-like Domain"/>
    <property type="match status" value="1"/>
</dbReference>
<dbReference type="Proteomes" id="UP001305779">
    <property type="component" value="Unassembled WGS sequence"/>
</dbReference>
<organism evidence="4 5">
    <name type="scientific">Zasmidium cellare</name>
    <name type="common">Wine cellar mold</name>
    <name type="synonym">Racodium cellare</name>
    <dbReference type="NCBI Taxonomy" id="395010"/>
    <lineage>
        <taxon>Eukaryota</taxon>
        <taxon>Fungi</taxon>
        <taxon>Dikarya</taxon>
        <taxon>Ascomycota</taxon>
        <taxon>Pezizomycotina</taxon>
        <taxon>Dothideomycetes</taxon>
        <taxon>Dothideomycetidae</taxon>
        <taxon>Mycosphaerellales</taxon>
        <taxon>Mycosphaerellaceae</taxon>
        <taxon>Zasmidium</taxon>
    </lineage>
</organism>
<dbReference type="SUPFAM" id="SSF56801">
    <property type="entry name" value="Acetyl-CoA synthetase-like"/>
    <property type="match status" value="1"/>
</dbReference>
<evidence type="ECO:0000256" key="1">
    <source>
        <dbReference type="ARBA" id="ARBA00022450"/>
    </source>
</evidence>
<keyword evidence="2" id="KW-0597">Phosphoprotein</keyword>
<dbReference type="InterPro" id="IPR036736">
    <property type="entry name" value="ACP-like_sf"/>
</dbReference>
<dbReference type="SUPFAM" id="SSF51735">
    <property type="entry name" value="NAD(P)-binding Rossmann-fold domains"/>
    <property type="match status" value="1"/>
</dbReference>
<sequence>MEDALNGHKSVKSAVVVSTGRNQTALLLETSAGDPSDERLIEEVWPLIEQENQECVQTGRLQKDMIIIVGQDKPLPRTAKGSIQKKAAIKLYKKEIDDVYDKVNSPHVTVPVTGTGLDDASSADKAALQSRLLNALALAGMSGVAIHDDLFDKGCDSLGVVSLVRIFNSQQGPGLSQMRLSAKDVYECGSISRMAKRLLGVAEEETGDGRMQRIFDEMQSGLLINARPPVPAKNHGKVVVLTGSTGSLGSYLLDTLLRDETVQEIICLNRSTNSEERQLKSMKDKGLCEDFSTKKTTFLLADFTNPRLGLEVAVYRHLLEKTTDTIHNAWQVDFNVSLEHLAKTHIVGVRELIHLSASSKHNAHIFFISSVGAVSNWKPCPEDKSSAGVPETIIHDWTVAGSVGYSQSKLISERLLAHATTECNIPTTICRVGQIGGPSTGPGCWPKQEWFPSLLLSSKHVGALPTSLSAAQDVIDWTPVNDIAAIISELLHARDSAVYHIVNPRTTTWSHLLPHLETRLGVGNVPLSRWIELVETGEADQNPAFKLLDFFKISTEMLDLWLTQLGL</sequence>
<evidence type="ECO:0000313" key="4">
    <source>
        <dbReference type="EMBL" id="KAK4496129.1"/>
    </source>
</evidence>